<name>A0A176VXB1_MARPO</name>
<dbReference type="Pfam" id="PF00226">
    <property type="entry name" value="DnaJ"/>
    <property type="match status" value="1"/>
</dbReference>
<dbReference type="EMBL" id="LVLJ01002458">
    <property type="protein sequence ID" value="OAE24912.1"/>
    <property type="molecule type" value="Genomic_DNA"/>
</dbReference>
<sequence>MEAVLQQAQLCSVSASFRSAFRLANVNSRLCSRGFGAVRCAGKRGGTVSTKRPANATGGFGAKAPVKTSFDAGVLLKRSEQIYTKLIAEHASEGDVREFIICVRQKSEKNSKPVLDDWLPVAELALVSEFDASAVLPQALPILCREVAECAAKGAVALRAISRSCLEYAYEPAEAFYDHVMSGSQMQLSSVECPYGVLGLPKGAPASEVRTAYRSLAAQNHPDKHSGENATAAEQEFKRVTSAYDQIKRAGLAAGGVPTYESLGGTGRNGLSEPISITSKTMSAAIPEGVQVAVRQLDPEITSRFLTRIYARSGGATFV</sequence>
<evidence type="ECO:0000259" key="1">
    <source>
        <dbReference type="PROSITE" id="PS50076"/>
    </source>
</evidence>
<feature type="domain" description="J" evidence="1">
    <location>
        <begin position="193"/>
        <end position="264"/>
    </location>
</feature>
<evidence type="ECO:0000313" key="2">
    <source>
        <dbReference type="EMBL" id="BBN10989.1"/>
    </source>
</evidence>
<evidence type="ECO:0000313" key="4">
    <source>
        <dbReference type="Proteomes" id="UP000077202"/>
    </source>
</evidence>
<dbReference type="Gene3D" id="1.10.287.110">
    <property type="entry name" value="DnaJ domain"/>
    <property type="match status" value="1"/>
</dbReference>
<dbReference type="InterPro" id="IPR001623">
    <property type="entry name" value="DnaJ_domain"/>
</dbReference>
<evidence type="ECO:0000313" key="5">
    <source>
        <dbReference type="Proteomes" id="UP001162541"/>
    </source>
</evidence>
<accession>A0A176VXB1</accession>
<evidence type="ECO:0000313" key="3">
    <source>
        <dbReference type="EMBL" id="OAE24912.1"/>
    </source>
</evidence>
<dbReference type="InterPro" id="IPR036869">
    <property type="entry name" value="J_dom_sf"/>
</dbReference>
<proteinExistence type="predicted"/>
<dbReference type="PANTHER" id="PTHR24074">
    <property type="entry name" value="CO-CHAPERONE PROTEIN DJLA"/>
    <property type="match status" value="1"/>
</dbReference>
<dbReference type="SMART" id="SM00271">
    <property type="entry name" value="DnaJ"/>
    <property type="match status" value="1"/>
</dbReference>
<dbReference type="EMBL" id="AP019870">
    <property type="protein sequence ID" value="BBN10989.1"/>
    <property type="molecule type" value="Genomic_DNA"/>
</dbReference>
<dbReference type="PRINTS" id="PR00625">
    <property type="entry name" value="JDOMAIN"/>
</dbReference>
<reference evidence="5" key="3">
    <citation type="journal article" date="2020" name="Curr. Biol.">
        <title>Chromatin organization in early land plants reveals an ancestral association between H3K27me3, transposons, and constitutive heterochromatin.</title>
        <authorList>
            <person name="Montgomery S.A."/>
            <person name="Tanizawa Y."/>
            <person name="Galik B."/>
            <person name="Wang N."/>
            <person name="Ito T."/>
            <person name="Mochizuki T."/>
            <person name="Akimcheva S."/>
            <person name="Bowman J.L."/>
            <person name="Cognat V."/>
            <person name="Marechal-Drouard L."/>
            <person name="Ekker H."/>
            <person name="Hong S.F."/>
            <person name="Kohchi T."/>
            <person name="Lin S.S."/>
            <person name="Liu L.D."/>
            <person name="Nakamura Y."/>
            <person name="Valeeva L.R."/>
            <person name="Shakirov E.V."/>
            <person name="Shippen D.E."/>
            <person name="Wei W.L."/>
            <person name="Yagura M."/>
            <person name="Yamaoka S."/>
            <person name="Yamato K.T."/>
            <person name="Liu C."/>
            <person name="Berger F."/>
        </authorList>
    </citation>
    <scope>NUCLEOTIDE SEQUENCE [LARGE SCALE GENOMIC DNA]</scope>
    <source>
        <strain evidence="5">Tak-1</strain>
    </source>
</reference>
<dbReference type="Proteomes" id="UP001162541">
    <property type="component" value="Chromosome 5"/>
</dbReference>
<dbReference type="InterPro" id="IPR050817">
    <property type="entry name" value="DjlA_DnaK_co-chaperone"/>
</dbReference>
<dbReference type="PROSITE" id="PS50076">
    <property type="entry name" value="DNAJ_2"/>
    <property type="match status" value="1"/>
</dbReference>
<dbReference type="SUPFAM" id="SSF46565">
    <property type="entry name" value="Chaperone J-domain"/>
    <property type="match status" value="1"/>
</dbReference>
<reference evidence="3 4" key="1">
    <citation type="submission" date="2016-03" db="EMBL/GenBank/DDBJ databases">
        <title>Mechanisms controlling the formation of the plant cell surface in tip-growing cells are functionally conserved among land plants.</title>
        <authorList>
            <person name="Honkanen S."/>
            <person name="Jones V.A."/>
            <person name="Morieri G."/>
            <person name="Champion C."/>
            <person name="Hetherington A.J."/>
            <person name="Kelly S."/>
            <person name="Saint-Marcoux D."/>
            <person name="Proust H."/>
            <person name="Prescott H."/>
            <person name="Dolan L."/>
        </authorList>
    </citation>
    <scope>NUCLEOTIDE SEQUENCE [LARGE SCALE GENOMIC DNA]</scope>
    <source>
        <strain evidence="4">cv. Tak-1 and cv. Tak-2</strain>
        <tissue evidence="3">Whole gametophyte</tissue>
    </source>
</reference>
<dbReference type="AlphaFoldDB" id="A0A176VXB1"/>
<reference evidence="2" key="2">
    <citation type="journal article" date="2019" name="Curr. Biol.">
        <title>Chromatin organization in early land plants reveals an ancestral association between H3K27me3, transposons, and constitutive heterochromatin.</title>
        <authorList>
            <person name="Montgomery S.A."/>
            <person name="Tanizawa Y."/>
            <person name="Galik B."/>
            <person name="Wang N."/>
            <person name="Ito T."/>
            <person name="Mochizuki T."/>
            <person name="Akimcheva S."/>
            <person name="Bowman J."/>
            <person name="Cognat V."/>
            <person name="Drouard L."/>
            <person name="Ekker H."/>
            <person name="Houng S."/>
            <person name="Kohchi T."/>
            <person name="Lin S."/>
            <person name="Liu L.D."/>
            <person name="Nakamura Y."/>
            <person name="Valeeva L.R."/>
            <person name="Shakirov E.V."/>
            <person name="Shippen D.E."/>
            <person name="Wei W."/>
            <person name="Yagura M."/>
            <person name="Yamaoka S."/>
            <person name="Yamato K.T."/>
            <person name="Liu C."/>
            <person name="Berger F."/>
        </authorList>
    </citation>
    <scope>NUCLEOTIDE SEQUENCE [LARGE SCALE GENOMIC DNA]</scope>
    <source>
        <strain evidence="2">Tak-1</strain>
    </source>
</reference>
<protein>
    <recommendedName>
        <fullName evidence="1">J domain-containing protein</fullName>
    </recommendedName>
</protein>
<keyword evidence="4" id="KW-1185">Reference proteome</keyword>
<dbReference type="CDD" id="cd06257">
    <property type="entry name" value="DnaJ"/>
    <property type="match status" value="1"/>
</dbReference>
<gene>
    <name evidence="3" type="ORF">AXG93_2931s1550</name>
    <name evidence="2" type="ORF">Mp_5g08170</name>
</gene>
<dbReference type="Proteomes" id="UP000077202">
    <property type="component" value="Unassembled WGS sequence"/>
</dbReference>
<organism evidence="3 4">
    <name type="scientific">Marchantia polymorpha subsp. ruderalis</name>
    <dbReference type="NCBI Taxonomy" id="1480154"/>
    <lineage>
        <taxon>Eukaryota</taxon>
        <taxon>Viridiplantae</taxon>
        <taxon>Streptophyta</taxon>
        <taxon>Embryophyta</taxon>
        <taxon>Marchantiophyta</taxon>
        <taxon>Marchantiopsida</taxon>
        <taxon>Marchantiidae</taxon>
        <taxon>Marchantiales</taxon>
        <taxon>Marchantiaceae</taxon>
        <taxon>Marchantia</taxon>
    </lineage>
</organism>